<feature type="transmembrane region" description="Helical" evidence="1">
    <location>
        <begin position="259"/>
        <end position="279"/>
    </location>
</feature>
<evidence type="ECO:0008006" key="5">
    <source>
        <dbReference type="Google" id="ProtNLM"/>
    </source>
</evidence>
<evidence type="ECO:0000256" key="1">
    <source>
        <dbReference type="SAM" id="Phobius"/>
    </source>
</evidence>
<evidence type="ECO:0000259" key="3">
    <source>
        <dbReference type="Pfam" id="PF20990"/>
    </source>
</evidence>
<organism evidence="4">
    <name type="scientific">Candidatus Atribacter allofermentans</name>
    <dbReference type="NCBI Taxonomy" id="1852833"/>
    <lineage>
        <taxon>Bacteria</taxon>
        <taxon>Pseudomonadati</taxon>
        <taxon>Atribacterota</taxon>
        <taxon>Atribacteria</taxon>
        <taxon>Atribacterales</taxon>
        <taxon>Atribacteraceae</taxon>
        <taxon>Atribacter</taxon>
    </lineage>
</organism>
<dbReference type="Pfam" id="PF20990">
    <property type="entry name" value="DUF2207_C"/>
    <property type="match status" value="1"/>
</dbReference>
<name>A0A1V5SKM3_9BACT</name>
<keyword evidence="1" id="KW-1133">Transmembrane helix</keyword>
<protein>
    <recommendedName>
        <fullName evidence="5">DUF2207 domain-containing protein</fullName>
    </recommendedName>
</protein>
<dbReference type="InterPro" id="IPR048389">
    <property type="entry name" value="YciQ-like_C"/>
</dbReference>
<gene>
    <name evidence="4" type="ORF">BWY41_01917</name>
</gene>
<feature type="transmembrane region" description="Helical" evidence="1">
    <location>
        <begin position="12"/>
        <end position="32"/>
    </location>
</feature>
<dbReference type="EMBL" id="MWBQ01000197">
    <property type="protein sequence ID" value="OQA54773.1"/>
    <property type="molecule type" value="Genomic_DNA"/>
</dbReference>
<evidence type="ECO:0000313" key="4">
    <source>
        <dbReference type="EMBL" id="OQA54773.1"/>
    </source>
</evidence>
<keyword evidence="1" id="KW-0812">Transmembrane</keyword>
<feature type="transmembrane region" description="Helical" evidence="1">
    <location>
        <begin position="422"/>
        <end position="443"/>
    </location>
</feature>
<accession>A0A1V5SKM3</accession>
<feature type="domain" description="Predicted membrane protein YciQ-like C-terminal" evidence="3">
    <location>
        <begin position="291"/>
        <end position="534"/>
    </location>
</feature>
<dbReference type="InterPro" id="IPR018702">
    <property type="entry name" value="DUF2207"/>
</dbReference>
<evidence type="ECO:0000259" key="2">
    <source>
        <dbReference type="Pfam" id="PF09972"/>
    </source>
</evidence>
<comment type="caution">
    <text evidence="4">The sequence shown here is derived from an EMBL/GenBank/DDBJ whole genome shotgun (WGS) entry which is preliminary data.</text>
</comment>
<feature type="transmembrane region" description="Helical" evidence="1">
    <location>
        <begin position="449"/>
        <end position="471"/>
    </location>
</feature>
<proteinExistence type="predicted"/>
<feature type="domain" description="DUF2207" evidence="2">
    <location>
        <begin position="46"/>
        <end position="223"/>
    </location>
</feature>
<sequence length="612" mass="69395">MHTSASKKWGLAKWIIGLVVLIVLFIIVQTIGGNPYFKWFFNSLYSIPSATIHHQMLPDGSFEVHEIIDYQMRKPFRGLYREIPPSRYVEIDNIQLWTEGIETQSVEFLRKQSNGFEARVWLVPVGSYERLDPKQSPLIRLHVTYRARGIFENGPQIAQIFRQYWGQWDAPVGKISGIFDFPESVHINTIYQHPSVKMVQSGNRYTFMTSHFPPESFAEVRFLTDPASDLPYAADNPTLTIEELKPIENVYTKTVRSAWLPWLVLLIIFGFLFFLIFWFMGKEHVITYQGIYEREIPSDDPPDFINAMVKNLAGKVDKDGIASAMMNLYHKDYIDFKEIQNGQGIQIKKNEPGSDLSHSEGLLLKFLARFATDNVFDFQDMQKRLSKSTTEAGNFNQLLSGYENAVHDAIAQRRYFSTSGNVLAKFIAVIMMLFSLAVVGISAQGITSFLLPRMTILSAIMWFFGGAILMIRKDFFGRWTKEGREYYQKWVNFSRFLSDFSLLSEYPPESIIVWEKYLVYGTALGVAEKVISTLQKFIPREIWEAQSQHGQFYNPSPFLFGNQLYLLRNTASATIVQAQARSKGSSGWGGGGFSGGGGSIGGGSGGGRGGAF</sequence>
<reference evidence="4" key="1">
    <citation type="submission" date="2017-02" db="EMBL/GenBank/DDBJ databases">
        <title>Delving into the versatile metabolic prowess of the omnipresent phylum Bacteroidetes.</title>
        <authorList>
            <person name="Nobu M.K."/>
            <person name="Mei R."/>
            <person name="Narihiro T."/>
            <person name="Kuroda K."/>
            <person name="Liu W.-T."/>
        </authorList>
    </citation>
    <scope>NUCLEOTIDE SEQUENCE</scope>
    <source>
        <strain evidence="4">ADurb.Bin276</strain>
    </source>
</reference>
<dbReference type="AlphaFoldDB" id="A0A1V5SKM3"/>
<dbReference type="Pfam" id="PF09972">
    <property type="entry name" value="DUF2207"/>
    <property type="match status" value="1"/>
</dbReference>
<keyword evidence="1" id="KW-0472">Membrane</keyword>
<dbReference type="Proteomes" id="UP000485569">
    <property type="component" value="Unassembled WGS sequence"/>
</dbReference>